<protein>
    <submittedName>
        <fullName evidence="1">Uncharacterized protein</fullName>
    </submittedName>
</protein>
<dbReference type="RefSeq" id="WP_219871792.1">
    <property type="nucleotide sequence ID" value="NZ_JAHZIJ010000003.1"/>
</dbReference>
<comment type="caution">
    <text evidence="1">The sequence shown here is derived from an EMBL/GenBank/DDBJ whole genome shotgun (WGS) entry which is preliminary data.</text>
</comment>
<proteinExistence type="predicted"/>
<evidence type="ECO:0000313" key="2">
    <source>
        <dbReference type="Proteomes" id="UP000812277"/>
    </source>
</evidence>
<name>A0ABS7D3W4_9BACL</name>
<organism evidence="1 2">
    <name type="scientific">Paenibacillus oenotherae</name>
    <dbReference type="NCBI Taxonomy" id="1435645"/>
    <lineage>
        <taxon>Bacteria</taxon>
        <taxon>Bacillati</taxon>
        <taxon>Bacillota</taxon>
        <taxon>Bacilli</taxon>
        <taxon>Bacillales</taxon>
        <taxon>Paenibacillaceae</taxon>
        <taxon>Paenibacillus</taxon>
    </lineage>
</organism>
<gene>
    <name evidence="1" type="ORF">K0T92_07385</name>
</gene>
<accession>A0ABS7D3W4</accession>
<evidence type="ECO:0000313" key="1">
    <source>
        <dbReference type="EMBL" id="MBW7474564.1"/>
    </source>
</evidence>
<keyword evidence="2" id="KW-1185">Reference proteome</keyword>
<dbReference type="Proteomes" id="UP000812277">
    <property type="component" value="Unassembled WGS sequence"/>
</dbReference>
<sequence length="218" mass="24463">MVQLKVSNLTTITDPKLSNYGQMRDLCHDFSYTFSSGRAYGIICECGAGGWGLSYALSGRGVVIDGQVQLDDKPLDQKTLQRVACYVGEEERTRGLLGWYRSISVKKQIIKGLSDSNVSLSYDQIIHNFGLTPERINHKFAGIGNERWNASAAIGMARGSILYCFPWLNSDFITRLRPRIEAIVREAKKQDGIVLIPTCRREGIHDIVDEFVEIKKCL</sequence>
<reference evidence="1 2" key="1">
    <citation type="submission" date="2021-07" db="EMBL/GenBank/DDBJ databases">
        <title>Paenibacillus radiodurans sp. nov., isolated from the southeastern edge of Tengger Desert.</title>
        <authorList>
            <person name="Zhang G."/>
        </authorList>
    </citation>
    <scope>NUCLEOTIDE SEQUENCE [LARGE SCALE GENOMIC DNA]</scope>
    <source>
        <strain evidence="1 2">DT7-4</strain>
    </source>
</reference>
<dbReference type="EMBL" id="JAHZIJ010000003">
    <property type="protein sequence ID" value="MBW7474564.1"/>
    <property type="molecule type" value="Genomic_DNA"/>
</dbReference>